<sequence>MDFTSPAQLVGYVAFVLGVAAFAQRIDWRLKLLVATECAVYTLHFYLLGNNAASLSAGLSTLRMFASLKTRSPWVAAFFLVSNIGLGAALATSAMSWFSIAAGVCGTVAVFFLTGIGMRAVLFLATLCWLANNILSGSIGGTLLESIIAVVNGATMLRLWRGRRSRPKAKTRGKRF</sequence>
<dbReference type="InterPro" id="IPR019629">
    <property type="entry name" value="Uncharacterised_HI1736/YgjV"/>
</dbReference>
<feature type="transmembrane region" description="Helical" evidence="1">
    <location>
        <begin position="110"/>
        <end position="132"/>
    </location>
</feature>
<dbReference type="Proteomes" id="UP000004662">
    <property type="component" value="Chromosome"/>
</dbReference>
<evidence type="ECO:0000256" key="1">
    <source>
        <dbReference type="SAM" id="Phobius"/>
    </source>
</evidence>
<feature type="transmembrane region" description="Helical" evidence="1">
    <location>
        <begin position="30"/>
        <end position="49"/>
    </location>
</feature>
<name>G7Q9X3_9BACT</name>
<evidence type="ECO:0000313" key="3">
    <source>
        <dbReference type="Proteomes" id="UP000004662"/>
    </source>
</evidence>
<keyword evidence="1" id="KW-0812">Transmembrane</keyword>
<dbReference type="EMBL" id="CM001368">
    <property type="protein sequence ID" value="EHJ49239.1"/>
    <property type="molecule type" value="Genomic_DNA"/>
</dbReference>
<dbReference type="Pfam" id="PF10688">
    <property type="entry name" value="Imp-YgjV"/>
    <property type="match status" value="1"/>
</dbReference>
<keyword evidence="1" id="KW-1133">Transmembrane helix</keyword>
<keyword evidence="1" id="KW-0472">Membrane</keyword>
<dbReference type="HOGENOM" id="CLU_107941_2_0_7"/>
<reference evidence="3" key="1">
    <citation type="journal article" date="2015" name="Genome Announc.">
        <title>High-Quality Draft Genome Sequence of Desulfovibrio carbinoliphilus FW-101-2B, an Organic Acid-Oxidizing Sulfate-Reducing Bacterium Isolated from Uranium(VI)-Contaminated Groundwater.</title>
        <authorList>
            <person name="Ramsay B.D."/>
            <person name="Hwang C."/>
            <person name="Woo H.L."/>
            <person name="Carroll S.L."/>
            <person name="Lucas S."/>
            <person name="Han J."/>
            <person name="Lapidus A.L."/>
            <person name="Cheng J.F."/>
            <person name="Goodwin L.A."/>
            <person name="Pitluck S."/>
            <person name="Peters L."/>
            <person name="Chertkov O."/>
            <person name="Held B."/>
            <person name="Detter J.C."/>
            <person name="Han C.S."/>
            <person name="Tapia R."/>
            <person name="Land M.L."/>
            <person name="Hauser L.J."/>
            <person name="Kyrpides N.C."/>
            <person name="Ivanova N.N."/>
            <person name="Mikhailova N."/>
            <person name="Pagani I."/>
            <person name="Woyke T."/>
            <person name="Arkin A.P."/>
            <person name="Dehal P."/>
            <person name="Chivian D."/>
            <person name="Criddle C.S."/>
            <person name="Wu W."/>
            <person name="Chakraborty R."/>
            <person name="Hazen T.C."/>
            <person name="Fields M.W."/>
        </authorList>
    </citation>
    <scope>NUCLEOTIDE SEQUENCE [LARGE SCALE GENOMIC DNA]</scope>
    <source>
        <strain evidence="3">FW-101-2B</strain>
    </source>
</reference>
<organism evidence="2 3">
    <name type="scientific">Solidesulfovibrio carbinoliphilus subsp. oakridgensis</name>
    <dbReference type="NCBI Taxonomy" id="694327"/>
    <lineage>
        <taxon>Bacteria</taxon>
        <taxon>Pseudomonadati</taxon>
        <taxon>Thermodesulfobacteriota</taxon>
        <taxon>Desulfovibrionia</taxon>
        <taxon>Desulfovibrionales</taxon>
        <taxon>Desulfovibrionaceae</taxon>
        <taxon>Solidesulfovibrio</taxon>
    </lineage>
</organism>
<proteinExistence type="predicted"/>
<dbReference type="STRING" id="694327.DFW101_3239"/>
<dbReference type="RefSeq" id="WP_009182572.1">
    <property type="nucleotide sequence ID" value="NZ_CM001368.1"/>
</dbReference>
<dbReference type="InterPro" id="IPR026267">
    <property type="entry name" value="YgjV"/>
</dbReference>
<dbReference type="OrthoDB" id="7356190at2"/>
<feature type="transmembrane region" description="Helical" evidence="1">
    <location>
        <begin position="138"/>
        <end position="160"/>
    </location>
</feature>
<dbReference type="eggNOG" id="ENOG502ZBTK">
    <property type="taxonomic scope" value="Bacteria"/>
</dbReference>
<gene>
    <name evidence="2" type="ORF">DFW101_3239</name>
</gene>
<dbReference type="PIRSF" id="PIRSF011443">
    <property type="entry name" value="YgjV"/>
    <property type="match status" value="1"/>
</dbReference>
<evidence type="ECO:0000313" key="2">
    <source>
        <dbReference type="EMBL" id="EHJ49239.1"/>
    </source>
</evidence>
<dbReference type="AlphaFoldDB" id="G7Q9X3"/>
<feature type="transmembrane region" description="Helical" evidence="1">
    <location>
        <begin position="6"/>
        <end position="23"/>
    </location>
</feature>
<protein>
    <recommendedName>
        <fullName evidence="4">YgjV family protein</fullName>
    </recommendedName>
</protein>
<evidence type="ECO:0008006" key="4">
    <source>
        <dbReference type="Google" id="ProtNLM"/>
    </source>
</evidence>
<feature type="transmembrane region" description="Helical" evidence="1">
    <location>
        <begin position="74"/>
        <end position="98"/>
    </location>
</feature>
<accession>G7Q9X3</accession>
<keyword evidence="3" id="KW-1185">Reference proteome</keyword>